<name>A0A0H1BK11_9EURO</name>
<feature type="region of interest" description="Disordered" evidence="1">
    <location>
        <begin position="114"/>
        <end position="292"/>
    </location>
</feature>
<dbReference type="OrthoDB" id="5401654at2759"/>
<dbReference type="Proteomes" id="UP000053573">
    <property type="component" value="Unassembled WGS sequence"/>
</dbReference>
<evidence type="ECO:0000313" key="3">
    <source>
        <dbReference type="Proteomes" id="UP000053573"/>
    </source>
</evidence>
<sequence>MAPDLNSVPPSPRPRGPSGAFPTSGLQPTTTNSTSAQPSPSASRRVSQVMGPPPVPHIPTSPGLAAGDNAGVGIGPGPIRHPRPLTVADLHLELEKEQEAVVNRLTRELTLLRQQTASVASTASSTSTNLNDSSDPQHPTPSRRNRSSSNISSRSVAGATSGVIAGGVTSIAPSRERDAPSSSSRPSLDIPRGSLSREASVTSRRQSGNASPLLSSSYQPHAEYLSHHHHHHPASNQNPSHPPTHSYSHPYSPSHRSSFTSHPVPIPSSQHSTTTADHARSGSVSSSAGMLSRYEEAAHHRAELDAVKRENDMLRRRIRELEANLKDSRQPSALPPRQPPPQQRTVENDPATTTSSLTTGLRATSLADDSAVER</sequence>
<protein>
    <submittedName>
        <fullName evidence="2">Uncharacterized protein</fullName>
    </submittedName>
</protein>
<feature type="compositionally biased region" description="Polar residues" evidence="1">
    <location>
        <begin position="197"/>
        <end position="219"/>
    </location>
</feature>
<feature type="compositionally biased region" description="Pro residues" evidence="1">
    <location>
        <begin position="333"/>
        <end position="342"/>
    </location>
</feature>
<feature type="compositionally biased region" description="Polar residues" evidence="1">
    <location>
        <begin position="24"/>
        <end position="46"/>
    </location>
</feature>
<organism evidence="2 3">
    <name type="scientific">Blastomyces silverae</name>
    <dbReference type="NCBI Taxonomy" id="2060906"/>
    <lineage>
        <taxon>Eukaryota</taxon>
        <taxon>Fungi</taxon>
        <taxon>Dikarya</taxon>
        <taxon>Ascomycota</taxon>
        <taxon>Pezizomycotina</taxon>
        <taxon>Eurotiomycetes</taxon>
        <taxon>Eurotiomycetidae</taxon>
        <taxon>Onygenales</taxon>
        <taxon>Ajellomycetaceae</taxon>
        <taxon>Blastomyces</taxon>
    </lineage>
</organism>
<dbReference type="AlphaFoldDB" id="A0A0H1BK11"/>
<evidence type="ECO:0000313" key="2">
    <source>
        <dbReference type="EMBL" id="KLJ11839.1"/>
    </source>
</evidence>
<proteinExistence type="predicted"/>
<dbReference type="STRING" id="2060906.A0A0H1BK11"/>
<comment type="caution">
    <text evidence="2">The sequence shown here is derived from an EMBL/GenBank/DDBJ whole genome shotgun (WGS) entry which is preliminary data.</text>
</comment>
<feature type="region of interest" description="Disordered" evidence="1">
    <location>
        <begin position="1"/>
        <end position="83"/>
    </location>
</feature>
<evidence type="ECO:0000256" key="1">
    <source>
        <dbReference type="SAM" id="MobiDB-lite"/>
    </source>
</evidence>
<dbReference type="EMBL" id="LDEV01001316">
    <property type="protein sequence ID" value="KLJ11839.1"/>
    <property type="molecule type" value="Genomic_DNA"/>
</dbReference>
<reference evidence="3" key="1">
    <citation type="journal article" date="2015" name="PLoS Genet.">
        <title>The dynamic genome and transcriptome of the human fungal pathogen Blastomyces and close relative Emmonsia.</title>
        <authorList>
            <person name="Munoz J.F."/>
            <person name="Gauthier G.M."/>
            <person name="Desjardins C.A."/>
            <person name="Gallo J.E."/>
            <person name="Holder J."/>
            <person name="Sullivan T.D."/>
            <person name="Marty A.J."/>
            <person name="Carmen J.C."/>
            <person name="Chen Z."/>
            <person name="Ding L."/>
            <person name="Gujja S."/>
            <person name="Magrini V."/>
            <person name="Misas E."/>
            <person name="Mitreva M."/>
            <person name="Priest M."/>
            <person name="Saif S."/>
            <person name="Whiston E.A."/>
            <person name="Young S."/>
            <person name="Zeng Q."/>
            <person name="Goldman W.E."/>
            <person name="Mardis E.R."/>
            <person name="Taylor J.W."/>
            <person name="McEwen J.G."/>
            <person name="Clay O.K."/>
            <person name="Klein B.S."/>
            <person name="Cuomo C.A."/>
        </authorList>
    </citation>
    <scope>NUCLEOTIDE SEQUENCE [LARGE SCALE GENOMIC DNA]</scope>
    <source>
        <strain evidence="3">UAMH 139</strain>
    </source>
</reference>
<feature type="compositionally biased region" description="Polar residues" evidence="1">
    <location>
        <begin position="267"/>
        <end position="276"/>
    </location>
</feature>
<gene>
    <name evidence="2" type="ORF">EMPG_13022</name>
</gene>
<feature type="compositionally biased region" description="Polar residues" evidence="1">
    <location>
        <begin position="350"/>
        <end position="362"/>
    </location>
</feature>
<keyword evidence="3" id="KW-1185">Reference proteome</keyword>
<feature type="compositionally biased region" description="Low complexity" evidence="1">
    <location>
        <begin position="114"/>
        <end position="128"/>
    </location>
</feature>
<accession>A0A0H1BK11</accession>
<feature type="compositionally biased region" description="Low complexity" evidence="1">
    <location>
        <begin position="234"/>
        <end position="258"/>
    </location>
</feature>
<feature type="compositionally biased region" description="Low complexity" evidence="1">
    <location>
        <begin position="281"/>
        <end position="292"/>
    </location>
</feature>
<dbReference type="PANTHER" id="PTHR39610">
    <property type="entry name" value="BZIP DOMAIN-CONTAINING PROTEIN-RELATED"/>
    <property type="match status" value="1"/>
</dbReference>
<feature type="region of interest" description="Disordered" evidence="1">
    <location>
        <begin position="322"/>
        <end position="374"/>
    </location>
</feature>
<dbReference type="PANTHER" id="PTHR39610:SF1">
    <property type="match status" value="1"/>
</dbReference>